<evidence type="ECO:0000256" key="17">
    <source>
        <dbReference type="ARBA" id="ARBA00066015"/>
    </source>
</evidence>
<keyword evidence="5" id="KW-0963">Cytoplasm</keyword>
<keyword evidence="21" id="KW-1185">Reference proteome</keyword>
<dbReference type="InterPro" id="IPR051176">
    <property type="entry name" value="Cent_Immune-Sig_Mod"/>
</dbReference>
<feature type="domain" description="FHA" evidence="19">
    <location>
        <begin position="34"/>
        <end position="89"/>
    </location>
</feature>
<dbReference type="Pfam" id="PF00498">
    <property type="entry name" value="FHA"/>
    <property type="match status" value="1"/>
</dbReference>
<keyword evidence="11" id="KW-0496">Mitochondrion</keyword>
<proteinExistence type="inferred from homology"/>
<comment type="subunit">
    <text evidence="17">Homodimer. Interacts with myosin. Interacts with SIKE1 and both associate with the STRIPAK core complex composed of PP2A catalytic and scaffolding subunits, the striatins (PP2A regulatory subunits), the striatin-associated proteins MOB4, STRIP1 and STRIP2, PDCD10 and members of the STE20 kinases, such as STK24 and STK26. Interacts (via FHA domain) with STK3 (when phosphorylated); the interaction associates STK3 with the STRIPAK complex.</text>
</comment>
<organism evidence="20 21">
    <name type="scientific">Apolygus lucorum</name>
    <name type="common">Small green plant bug</name>
    <name type="synonym">Lygocoris lucorum</name>
    <dbReference type="NCBI Taxonomy" id="248454"/>
    <lineage>
        <taxon>Eukaryota</taxon>
        <taxon>Metazoa</taxon>
        <taxon>Ecdysozoa</taxon>
        <taxon>Arthropoda</taxon>
        <taxon>Hexapoda</taxon>
        <taxon>Insecta</taxon>
        <taxon>Pterygota</taxon>
        <taxon>Neoptera</taxon>
        <taxon>Paraneoptera</taxon>
        <taxon>Hemiptera</taxon>
        <taxon>Heteroptera</taxon>
        <taxon>Panheteroptera</taxon>
        <taxon>Cimicomorpha</taxon>
        <taxon>Miridae</taxon>
        <taxon>Mirini</taxon>
        <taxon>Apolygus</taxon>
    </lineage>
</organism>
<dbReference type="PANTHER" id="PTHR15715:SF37">
    <property type="entry name" value="LD47843P"/>
    <property type="match status" value="1"/>
</dbReference>
<evidence type="ECO:0000256" key="12">
    <source>
        <dbReference type="ARBA" id="ARBA00023136"/>
    </source>
</evidence>
<keyword evidence="8" id="KW-0256">Endoplasmic reticulum</keyword>
<keyword evidence="9" id="KW-1133">Transmembrane helix</keyword>
<dbReference type="GO" id="GO:0042383">
    <property type="term" value="C:sarcolemma"/>
    <property type="evidence" value="ECO:0007669"/>
    <property type="project" value="UniProtKB-SubCell"/>
</dbReference>
<dbReference type="Gene3D" id="2.60.200.20">
    <property type="match status" value="1"/>
</dbReference>
<dbReference type="Proteomes" id="UP000466442">
    <property type="component" value="Linkage Group LG1"/>
</dbReference>
<keyword evidence="13" id="KW-0206">Cytoskeleton</keyword>
<sequence length="800" mass="92044">MTPKLQLPFWKANHYGWPTSHPFQDRTLLLDHPVKIGRSVARARANSINAIFDCKVLSRNHAVIWYTDGKFYLQDTRSSNGTFVNNQRLSKSGEESAPREVSSGDIVQFGVDVLESTRKVTHGCIIANLKLYLPDGKEAKSSNSTAVISSNTVHVEDLYELHQYIQEAVQRENLLETKLLALQEMFSTIKEAANQGWKALICEDRLLTRVEALENQLIVYSKNHGEEKLKEELMKLQEDKNQYQCTAKGFFKKVLEEKLEAVQKCQEAKRSLINVEAQYNNLNEELVKSREHVLDLAQRLSAQIARNEDFELKIQEIEEQHKDALSRLESRNRELEEMLSRQHATEACLEKQLEVLREAENRTTAKPMSFELELKPSIGTEIQVDGNEIICKDSNNDEHTYPLDRYNDDHRKNKEVVDLLKAQLELLDAEKMARLQQINSIEDNYEVYDMKQLEYEKECQEVEVRIENLESQIRQKTIQQLSSDDSPFDGRESNGRLVNGLNDPSLEPIIECQINKEDLKVLQSEIKNKSNACELSKSCLREELDQAKKNLSKLTESYIITQENLSRAQKELEDSSDSHIDNGKMLDEYSNDEKYPFHDYDLHNQNNINNKSSEKEEVMTLKKSVIESQQREKQNKNEAELKDKIVALTTKLESRASASEDNKLREELEEAKQECVKSKGLINVLELELMGLREECLQLRLVESSSTKAELSNQEAKVAALEEKLITLGTKYMECNEEKAKIARSLESLQLDYQAISHQKYFNLFFSLPCILLLLALTIAFYPTLSLYMGTADQPDEQDT</sequence>
<accession>A0A6A4K7V6</accession>
<dbReference type="InterPro" id="IPR008984">
    <property type="entry name" value="SMAD_FHA_dom_sf"/>
</dbReference>
<dbReference type="PANTHER" id="PTHR15715">
    <property type="entry name" value="CENTROSOMAL PROTEIN OF 170 KDA"/>
    <property type="match status" value="1"/>
</dbReference>
<name>A0A6A4K7V6_APOLU</name>
<evidence type="ECO:0000256" key="3">
    <source>
        <dbReference type="ARBA" id="ARBA00004389"/>
    </source>
</evidence>
<dbReference type="PROSITE" id="PS50006">
    <property type="entry name" value="FHA_DOMAIN"/>
    <property type="match status" value="1"/>
</dbReference>
<gene>
    <name evidence="20" type="ORF">GE061_001723</name>
</gene>
<dbReference type="SUPFAM" id="SSF49879">
    <property type="entry name" value="SMAD/FHA domain"/>
    <property type="match status" value="1"/>
</dbReference>
<evidence type="ECO:0000256" key="11">
    <source>
        <dbReference type="ARBA" id="ARBA00023128"/>
    </source>
</evidence>
<keyword evidence="7" id="KW-0812">Transmembrane</keyword>
<dbReference type="AlphaFoldDB" id="A0A6A4K7V6"/>
<keyword evidence="12" id="KW-0472">Membrane</keyword>
<evidence type="ECO:0000256" key="7">
    <source>
        <dbReference type="ARBA" id="ARBA00022692"/>
    </source>
</evidence>
<evidence type="ECO:0000256" key="15">
    <source>
        <dbReference type="ARBA" id="ARBA00060409"/>
    </source>
</evidence>
<comment type="caution">
    <text evidence="20">The sequence shown here is derived from an EMBL/GenBank/DDBJ whole genome shotgun (WGS) entry which is preliminary data.</text>
</comment>
<evidence type="ECO:0000256" key="10">
    <source>
        <dbReference type="ARBA" id="ARBA00023054"/>
    </source>
</evidence>
<dbReference type="InterPro" id="IPR000253">
    <property type="entry name" value="FHA_dom"/>
</dbReference>
<evidence type="ECO:0000256" key="13">
    <source>
        <dbReference type="ARBA" id="ARBA00023212"/>
    </source>
</evidence>
<evidence type="ECO:0000256" key="2">
    <source>
        <dbReference type="ARBA" id="ARBA00004304"/>
    </source>
</evidence>
<comment type="function">
    <text evidence="14">Associates with the striatin-interacting phosphatase and kinase (STRIPAK) core complex, forming the extended (SIKE1:SLMAP)STRIPAK complex. The (SIKE1:SLMAP)STRIPAK complex dephosphorylates STK3 leading to the inhibition of Hippo signaling and the control of cell growth. May play a role during myoblast fusion.</text>
</comment>
<keyword evidence="6" id="KW-0597">Phosphoprotein</keyword>
<protein>
    <recommendedName>
        <fullName evidence="18">Sarcolemmal membrane-associated protein</fullName>
    </recommendedName>
</protein>
<comment type="subcellular location">
    <subcellularLocation>
        <location evidence="15">Cell membrane</location>
        <location evidence="15">Sarcolemma</location>
        <topology evidence="15">Single-pass type IV membrane protein</topology>
    </subcellularLocation>
    <subcellularLocation>
        <location evidence="1">Cytoplasm</location>
        <location evidence="1">Cytoskeleton</location>
        <location evidence="1">Microtubule organizing center</location>
        <location evidence="1">Centrosome</location>
    </subcellularLocation>
    <subcellularLocation>
        <location evidence="3">Endoplasmic reticulum membrane</location>
        <topology evidence="3">Single-pass membrane protein</topology>
    </subcellularLocation>
    <subcellularLocation>
        <location evidence="2">Mitochondrion membrane</location>
        <topology evidence="2">Single-pass membrane protein</topology>
    </subcellularLocation>
</comment>
<dbReference type="GO" id="GO:0031966">
    <property type="term" value="C:mitochondrial membrane"/>
    <property type="evidence" value="ECO:0007669"/>
    <property type="project" value="UniProtKB-SubCell"/>
</dbReference>
<evidence type="ECO:0000313" key="20">
    <source>
        <dbReference type="EMBL" id="KAF6217369.1"/>
    </source>
</evidence>
<comment type="similarity">
    <text evidence="16">Belongs to the SLMAP family.</text>
</comment>
<dbReference type="FunFam" id="2.60.200.20:FF:000003">
    <property type="entry name" value="sarcolemmal membrane-associated protein isoform X2"/>
    <property type="match status" value="1"/>
</dbReference>
<keyword evidence="10" id="KW-0175">Coiled coil</keyword>
<evidence type="ECO:0000256" key="1">
    <source>
        <dbReference type="ARBA" id="ARBA00004300"/>
    </source>
</evidence>
<keyword evidence="4" id="KW-1003">Cell membrane</keyword>
<reference evidence="20" key="1">
    <citation type="journal article" date="2021" name="Mol. Ecol. Resour.">
        <title>Apolygus lucorum genome provides insights into omnivorousness and mesophyll feeding.</title>
        <authorList>
            <person name="Liu Y."/>
            <person name="Liu H."/>
            <person name="Wang H."/>
            <person name="Huang T."/>
            <person name="Liu B."/>
            <person name="Yang B."/>
            <person name="Yin L."/>
            <person name="Li B."/>
            <person name="Zhang Y."/>
            <person name="Zhang S."/>
            <person name="Jiang F."/>
            <person name="Zhang X."/>
            <person name="Ren Y."/>
            <person name="Wang B."/>
            <person name="Wang S."/>
            <person name="Lu Y."/>
            <person name="Wu K."/>
            <person name="Fan W."/>
            <person name="Wang G."/>
        </authorList>
    </citation>
    <scope>NUCLEOTIDE SEQUENCE</scope>
    <source>
        <strain evidence="20">12Hb</strain>
    </source>
</reference>
<evidence type="ECO:0000313" key="21">
    <source>
        <dbReference type="Proteomes" id="UP000466442"/>
    </source>
</evidence>
<dbReference type="GO" id="GO:0005813">
    <property type="term" value="C:centrosome"/>
    <property type="evidence" value="ECO:0007669"/>
    <property type="project" value="UniProtKB-SubCell"/>
</dbReference>
<evidence type="ECO:0000256" key="18">
    <source>
        <dbReference type="ARBA" id="ARBA00074026"/>
    </source>
</evidence>
<evidence type="ECO:0000256" key="6">
    <source>
        <dbReference type="ARBA" id="ARBA00022553"/>
    </source>
</evidence>
<evidence type="ECO:0000256" key="16">
    <source>
        <dbReference type="ARBA" id="ARBA00061687"/>
    </source>
</evidence>
<dbReference type="CDD" id="cd22679">
    <property type="entry name" value="FHA_SLMAP"/>
    <property type="match status" value="1"/>
</dbReference>
<dbReference type="GO" id="GO:0005789">
    <property type="term" value="C:endoplasmic reticulum membrane"/>
    <property type="evidence" value="ECO:0007669"/>
    <property type="project" value="UniProtKB-SubCell"/>
</dbReference>
<evidence type="ECO:0000256" key="5">
    <source>
        <dbReference type="ARBA" id="ARBA00022490"/>
    </source>
</evidence>
<evidence type="ECO:0000259" key="19">
    <source>
        <dbReference type="PROSITE" id="PS50006"/>
    </source>
</evidence>
<dbReference type="EMBL" id="WIXP02000001">
    <property type="protein sequence ID" value="KAF6217369.1"/>
    <property type="molecule type" value="Genomic_DNA"/>
</dbReference>
<evidence type="ECO:0000256" key="14">
    <source>
        <dbReference type="ARBA" id="ARBA00057671"/>
    </source>
</evidence>
<dbReference type="OrthoDB" id="687730at2759"/>
<dbReference type="CDD" id="cd21911">
    <property type="entry name" value="CC1_SLMAP"/>
    <property type="match status" value="1"/>
</dbReference>
<evidence type="ECO:0000256" key="9">
    <source>
        <dbReference type="ARBA" id="ARBA00022989"/>
    </source>
</evidence>
<dbReference type="SMART" id="SM00240">
    <property type="entry name" value="FHA"/>
    <property type="match status" value="1"/>
</dbReference>
<evidence type="ECO:0000256" key="8">
    <source>
        <dbReference type="ARBA" id="ARBA00022824"/>
    </source>
</evidence>
<evidence type="ECO:0000256" key="4">
    <source>
        <dbReference type="ARBA" id="ARBA00022475"/>
    </source>
</evidence>